<gene>
    <name evidence="10" type="ORF">KCG44_03420</name>
</gene>
<name>A0ABS6SBN5_9SPHN</name>
<reference evidence="10 11" key="1">
    <citation type="submission" date="2021-04" db="EMBL/GenBank/DDBJ databases">
        <authorList>
            <person name="Pira H."/>
            <person name="Risdian C."/>
            <person name="Wink J."/>
        </authorList>
    </citation>
    <scope>NUCLEOTIDE SEQUENCE [LARGE SCALE GENOMIC DNA]</scope>
    <source>
        <strain evidence="10 11">WHA3</strain>
    </source>
</reference>
<dbReference type="InterPro" id="IPR025857">
    <property type="entry name" value="MacB_PCD"/>
</dbReference>
<feature type="transmembrane region" description="Helical" evidence="7">
    <location>
        <begin position="283"/>
        <end position="309"/>
    </location>
</feature>
<evidence type="ECO:0000256" key="5">
    <source>
        <dbReference type="ARBA" id="ARBA00023136"/>
    </source>
</evidence>
<evidence type="ECO:0000313" key="11">
    <source>
        <dbReference type="Proteomes" id="UP000722336"/>
    </source>
</evidence>
<dbReference type="RefSeq" id="WP_218444211.1">
    <property type="nucleotide sequence ID" value="NZ_JAGSPA010000001.1"/>
</dbReference>
<protein>
    <submittedName>
        <fullName evidence="10">ABC transporter permease</fullName>
    </submittedName>
</protein>
<evidence type="ECO:0000313" key="10">
    <source>
        <dbReference type="EMBL" id="MBV7255832.1"/>
    </source>
</evidence>
<organism evidence="10 11">
    <name type="scientific">Pacificimonas pallii</name>
    <dbReference type="NCBI Taxonomy" id="2827236"/>
    <lineage>
        <taxon>Bacteria</taxon>
        <taxon>Pseudomonadati</taxon>
        <taxon>Pseudomonadota</taxon>
        <taxon>Alphaproteobacteria</taxon>
        <taxon>Sphingomonadales</taxon>
        <taxon>Sphingosinicellaceae</taxon>
        <taxon>Pacificimonas</taxon>
    </lineage>
</organism>
<dbReference type="PANTHER" id="PTHR30572">
    <property type="entry name" value="MEMBRANE COMPONENT OF TRANSPORTER-RELATED"/>
    <property type="match status" value="1"/>
</dbReference>
<dbReference type="Pfam" id="PF02687">
    <property type="entry name" value="FtsX"/>
    <property type="match status" value="1"/>
</dbReference>
<comment type="caution">
    <text evidence="10">The sequence shown here is derived from an EMBL/GenBank/DDBJ whole genome shotgun (WGS) entry which is preliminary data.</text>
</comment>
<evidence type="ECO:0000259" key="8">
    <source>
        <dbReference type="Pfam" id="PF02687"/>
    </source>
</evidence>
<sequence>MNTFDNIIIALTALRTNLMRSILTTLGIIIGVSAVILMVALGNGLQGLVINQVNSLGSNLIIVIPDSDGGRRSSQDGVLTERDADAIQREIPEVSAASPRLSKSVKVVAGNQNRSTQLAGADPDFVAVNNWDIVTGRNFTVAEARSGAKVALIGDTVREELFGDVDPVGLTFRANGTPLMVIGLLGAKGGGLGNDQDDLIVVPLTTARRRISGGLQTAGPPDAVQVIFVAFQEGSDMNRAKEDVENVLRSRYRIDEDELPSFSAFSMEEQLRSAESILGAFKIGLAGVAAISLVVGGIGIMNIMLVSVTERTREIGLRMAVGARTRDIRLQFLVEAIVLCVIGGLIGLAIGGGGALAMRNVLPDWPITIGAGTVALAIGVSAAVGLGFGLYPANRAAKLIPIDALRHE</sequence>
<keyword evidence="3 7" id="KW-0812">Transmembrane</keyword>
<dbReference type="InterPro" id="IPR050250">
    <property type="entry name" value="Macrolide_Exporter_MacB"/>
</dbReference>
<keyword evidence="2" id="KW-1003">Cell membrane</keyword>
<evidence type="ECO:0000256" key="1">
    <source>
        <dbReference type="ARBA" id="ARBA00004651"/>
    </source>
</evidence>
<evidence type="ECO:0000256" key="7">
    <source>
        <dbReference type="SAM" id="Phobius"/>
    </source>
</evidence>
<feature type="transmembrane region" description="Helical" evidence="7">
    <location>
        <begin position="369"/>
        <end position="391"/>
    </location>
</feature>
<feature type="domain" description="ABC3 transporter permease C-terminal" evidence="8">
    <location>
        <begin position="288"/>
        <end position="399"/>
    </location>
</feature>
<evidence type="ECO:0000259" key="9">
    <source>
        <dbReference type="Pfam" id="PF12704"/>
    </source>
</evidence>
<feature type="domain" description="MacB-like periplasmic core" evidence="9">
    <location>
        <begin position="21"/>
        <end position="246"/>
    </location>
</feature>
<accession>A0ABS6SBN5</accession>
<keyword evidence="4 7" id="KW-1133">Transmembrane helix</keyword>
<evidence type="ECO:0000256" key="2">
    <source>
        <dbReference type="ARBA" id="ARBA00022475"/>
    </source>
</evidence>
<keyword evidence="11" id="KW-1185">Reference proteome</keyword>
<keyword evidence="5 7" id="KW-0472">Membrane</keyword>
<dbReference type="Pfam" id="PF12704">
    <property type="entry name" value="MacB_PCD"/>
    <property type="match status" value="1"/>
</dbReference>
<evidence type="ECO:0000256" key="6">
    <source>
        <dbReference type="ARBA" id="ARBA00038076"/>
    </source>
</evidence>
<dbReference type="EMBL" id="JAGSPA010000001">
    <property type="protein sequence ID" value="MBV7255832.1"/>
    <property type="molecule type" value="Genomic_DNA"/>
</dbReference>
<evidence type="ECO:0000256" key="4">
    <source>
        <dbReference type="ARBA" id="ARBA00022989"/>
    </source>
</evidence>
<proteinExistence type="inferred from homology"/>
<dbReference type="InterPro" id="IPR003838">
    <property type="entry name" value="ABC3_permease_C"/>
</dbReference>
<feature type="transmembrane region" description="Helical" evidence="7">
    <location>
        <begin position="330"/>
        <end position="357"/>
    </location>
</feature>
<comment type="similarity">
    <text evidence="6">Belongs to the ABC-4 integral membrane protein family.</text>
</comment>
<feature type="transmembrane region" description="Helical" evidence="7">
    <location>
        <begin position="21"/>
        <end position="42"/>
    </location>
</feature>
<dbReference type="PANTHER" id="PTHR30572:SF4">
    <property type="entry name" value="ABC TRANSPORTER PERMEASE YTRF"/>
    <property type="match status" value="1"/>
</dbReference>
<comment type="subcellular location">
    <subcellularLocation>
        <location evidence="1">Cell membrane</location>
        <topology evidence="1">Multi-pass membrane protein</topology>
    </subcellularLocation>
</comment>
<dbReference type="Proteomes" id="UP000722336">
    <property type="component" value="Unassembled WGS sequence"/>
</dbReference>
<evidence type="ECO:0000256" key="3">
    <source>
        <dbReference type="ARBA" id="ARBA00022692"/>
    </source>
</evidence>